<feature type="compositionally biased region" description="Polar residues" evidence="2">
    <location>
        <begin position="2597"/>
        <end position="2624"/>
    </location>
</feature>
<dbReference type="PANTHER" id="PTHR45901">
    <property type="entry name" value="PROTEIN CBG12474"/>
    <property type="match status" value="1"/>
</dbReference>
<dbReference type="EMBL" id="DF237024">
    <property type="protein sequence ID" value="GAQ81238.1"/>
    <property type="molecule type" value="Genomic_DNA"/>
</dbReference>
<proteinExistence type="predicted"/>
<dbReference type="CDD" id="cd00821">
    <property type="entry name" value="PH"/>
    <property type="match status" value="1"/>
</dbReference>
<accession>A0A0U9HRF1</accession>
<feature type="domain" description="PLAT" evidence="4">
    <location>
        <begin position="1249"/>
        <end position="1374"/>
    </location>
</feature>
<feature type="domain" description="PLAT" evidence="4">
    <location>
        <begin position="234"/>
        <end position="360"/>
    </location>
</feature>
<feature type="domain" description="PLAT" evidence="4">
    <location>
        <begin position="566"/>
        <end position="684"/>
    </location>
</feature>
<dbReference type="Gene3D" id="2.40.180.10">
    <property type="entry name" value="Catalase core domain"/>
    <property type="match status" value="9"/>
</dbReference>
<dbReference type="Gene3D" id="2.30.29.30">
    <property type="entry name" value="Pleckstrin-homology domain (PH domain)/Phosphotyrosine-binding domain (PTB)"/>
    <property type="match status" value="1"/>
</dbReference>
<feature type="domain" description="PLAT" evidence="4">
    <location>
        <begin position="1114"/>
        <end position="1241"/>
    </location>
</feature>
<reference evidence="5 6" key="1">
    <citation type="journal article" date="2014" name="Nat. Commun.">
        <title>Klebsormidium flaccidum genome reveals primary factors for plant terrestrial adaptation.</title>
        <authorList>
            <person name="Hori K."/>
            <person name="Maruyama F."/>
            <person name="Fujisawa T."/>
            <person name="Togashi T."/>
            <person name="Yamamoto N."/>
            <person name="Seo M."/>
            <person name="Sato S."/>
            <person name="Yamada T."/>
            <person name="Mori H."/>
            <person name="Tajima N."/>
            <person name="Moriyama T."/>
            <person name="Ikeuchi M."/>
            <person name="Watanabe M."/>
            <person name="Wada H."/>
            <person name="Kobayashi K."/>
            <person name="Saito M."/>
            <person name="Masuda T."/>
            <person name="Sasaki-Sekimoto Y."/>
            <person name="Mashiguchi K."/>
            <person name="Awai K."/>
            <person name="Shimojima M."/>
            <person name="Masuda S."/>
            <person name="Iwai M."/>
            <person name="Nobusawa T."/>
            <person name="Narise T."/>
            <person name="Kondo S."/>
            <person name="Saito H."/>
            <person name="Sato R."/>
            <person name="Murakawa M."/>
            <person name="Ihara Y."/>
            <person name="Oshima-Yamada Y."/>
            <person name="Ohtaka K."/>
            <person name="Satoh M."/>
            <person name="Sonobe K."/>
            <person name="Ishii M."/>
            <person name="Ohtani R."/>
            <person name="Kanamori-Sato M."/>
            <person name="Honoki R."/>
            <person name="Miyazaki D."/>
            <person name="Mochizuki H."/>
            <person name="Umetsu J."/>
            <person name="Higashi K."/>
            <person name="Shibata D."/>
            <person name="Kamiya Y."/>
            <person name="Sato N."/>
            <person name="Nakamura Y."/>
            <person name="Tabata S."/>
            <person name="Ida S."/>
            <person name="Kurokawa K."/>
            <person name="Ohta H."/>
        </authorList>
    </citation>
    <scope>NUCLEOTIDE SEQUENCE [LARGE SCALE GENOMIC DNA]</scope>
    <source>
        <strain evidence="5 6">NIES-2285</strain>
    </source>
</reference>
<feature type="region of interest" description="Disordered" evidence="2">
    <location>
        <begin position="2435"/>
        <end position="2473"/>
    </location>
</feature>
<dbReference type="PROSITE" id="PS50003">
    <property type="entry name" value="PH_DOMAIN"/>
    <property type="match status" value="1"/>
</dbReference>
<dbReference type="SMART" id="SM00233">
    <property type="entry name" value="PH"/>
    <property type="match status" value="1"/>
</dbReference>
<sequence>MTSPRQTEWMTRTVDSFMTMQQDEGVDPPGPQSFKDGMCGYLLKLYGKGTHRVWRKKWFYLMEDRLCYTENEDTLGPIKYLPLDRIPVRPYPRGYKPDIGVSILTGNMLSTSKTFDKCCFSIQCGESTHFLAADTKAEAQRWVEALVEAWRYYVQNDRRMSHGMTGTMRTETMRTTRTIGGSYKEELDQTRASLQHLESEHARKEAELHRQWLAAQERAIAAEQALARERARTELYRFEIHTSDRKGAGTDARVFLEVLGAGPGQSSGELWPGNPKGYPPGHKLFQRGAVDIFELPGGALPGEMRGLRVGHDGSGGSPGWFLEKVVVTRGGSGVDERKEFVCGRWLSASEEDGKLVRELSAGGATSSESCRYEVTVRTSDLKGAGTAAPITCSLRGTKGESGPHLLEKSSTDFQRGAVDVFLIEARDLGDLSEVVIGHDGRTATDSWHCEQVEIRVRGENPFVSMEGVSSPTGSGKFSSVGLLEKSGGATGRDSPRQKDGAKRSLEATGSDSPRQRDGGNKGIEATGRKDRAFFFPCDQWFDATQGDGLTRRVLRVTRDDPRASLVGYLFRVTTSGIRGAGTDACVSVELLGEGKASSGERQLQSKTGEFAAGSTEEVKLTAKDVGSLSRARLRIRHDNSGLAPDWHLDLVEVVNTKTGERAYFHCGQWLSKTQGDRQVARELQAVLKDPRKERTRCKVVIHTSDLRGAGTSASVSLDFGVNKSAPILLPAGPEAFSRGLENVFFVDVPAQVTELNRVTVSHDNTGPNPGWHLDSLEVVPHFECSCSACEKGGTSSGYSAGDKKQSAAKKTMYFPCKKWFDKEKDDGLISRELLASSVDPRKETLTYKVTVVTGSCKGAGTDSEVSITLIGDKTDSGSARVLQGPPGAFSRGSRDVFTLPLSNLGDVKKVRIGHDGKGLQPGWFLDLVEVELGEKKWYFPCHAWLGSPDGGKLQGPVMKEMSAASRGSSLVSGGSSNVYRVSITTSDVKGASCDANVSITLFGEKGDSGSRALEKPGSFNRGQTDEFFLECEQALAELVRIRLGHDGSGLSPSWHVAHVRVATMGYSPGSTKPDLVLKEWLFLCGNWFDTKHGDRQTVRELAPVAKGEKPAPLVQYELAIYTSDVKGAGTDATVHVTLYSDVSNTSQKILACGPEAFERGSCDRFAIEAPDVGPLRKLRIGHDGKGARAEWHLDRVEVSVKTLGSKTGAAAAAAKAPIYTFPCGRWLAKGREDGAIERELLAGGGGGKVAYKVTVYTGSDKGSGTDADVAVTFAGERGESGPHKLLGTGDLFERGQVDDFSIESNDVGDLKTLRVALLAAGTKESWLLDLIVIEAFHPTGPEKKALLPGTRWFFPCRQWLGERKPGGLSCLLSASTQDPREKRRRYKVITLTSDLKGAATDANVSVTLYGVSDRGKASVDSGVRKLVANGTGAFTRGHRDEFELECEDLCELKKIKIEHDGTGKEPGWHLAEVRVQSLGSASFSKTGPLDSATNAGRLGGPVNEQVIKEWVFPCDQWLDARHGDRWTARELFPAGLSNAVKRTVKYKLKLYTSDVKGAGTDADISVVFLGESGSTGEPQKLPATQEAFERGSCDEFTLDAADVGSVKTLRIGHNNTGPSPAWHLDRAELEVLDFPGQGGKPRKYLFPCGKWFDAQRGDRLTQRDLSAVDFNTNSRGVYTVTCHTSDLPGAGTDAGVGVILTGEKGISGPHKLEANGALEAAFERGRVDKFKLPECEALGKLISIRIGHDGRGTHPAWHLDFVEVHESASNQTWYFPCNQWIDEACRLTAPPSAGANPALNRELLASARDPRLDRRVYSLTTFTTDLKAADTDANVTATLYGEKGNSGVIKLVSPSLKSAFQRGQKDTFSVTCQDLGEVTKIRIGHDNTGQSPNWHLTEARLSEPGSGKAWVFPCGQWFDADDGDRQIVRELFARPADCSNYTVTVYTSNIEGAGTDAHVSMTLFGEKGDTKKLRLPAKRHGLERGGIDTFQLSAKDVGKIWTLRIGHDNRGSRPAWHVDRVQVVVEGDTCGIHYFPVDQWFDANRGDGLVEREIPAQLTEPKKRVKYTVRAYTSDIDQADADGEVSVVLKEKNGTESGPHKLSSCDISYFQRGAEDVFLISCSSKLSDLASLLVLFDGKTSKSKWHLELVSLEEDATGRKWFFPCGQWIGAVRTGQKLELGAVDIDPRLEKHRYKFEMATSNVEGAGTDGDVFVTLVGERGQGREHVLESADDDFSRGKEDTFFVTDRNLGRLQTLRIAHNGDEGWHLARARVTNLDTDARATFVCNNWIENGDPEQRTERELVAADEKELARARETYLVRIYTSDRGNAGTDATVSFVVYGEGGESAEQRLPGSRGRFARGAKTEHTFECEDLGALERLRVWHDNKGFGAGWHLAHIIVTAGGGSGAEYLFKCNRWLDKREDDHRIERELFVEKPAPPAPPEIPEPSRTVSFNRTSSALSQQVGSPRQRERKEVEYRFTTMTGARMFAGTNARVYASLFGDMGNSGPSNFVQNPQSFQRGCRDTFVVRTLDVGFVKALRLGHDGSGFFPGWFCESVDVQNVTSGQQWHFECRMWLDKRRGDGRIERDLLPSAIPGKTTSAVRSPTSTVAPATMAHAQSATGRR</sequence>
<dbReference type="InterPro" id="IPR001849">
    <property type="entry name" value="PH_domain"/>
</dbReference>
<dbReference type="Pfam" id="PF01477">
    <property type="entry name" value="PLAT"/>
    <property type="match status" value="17"/>
</dbReference>
<feature type="domain" description="PLAT" evidence="4">
    <location>
        <begin position="370"/>
        <end position="486"/>
    </location>
</feature>
<feature type="domain" description="PLAT" evidence="4">
    <location>
        <begin position="1544"/>
        <end position="1666"/>
    </location>
</feature>
<feature type="region of interest" description="Disordered" evidence="2">
    <location>
        <begin position="2592"/>
        <end position="2624"/>
    </location>
</feature>
<dbReference type="Gene3D" id="2.60.60.20">
    <property type="entry name" value="PLAT/LH2 domain"/>
    <property type="match status" value="8"/>
</dbReference>
<comment type="caution">
    <text evidence="1">Lacks conserved residue(s) required for the propagation of feature annotation.</text>
</comment>
<feature type="domain" description="PLAT" evidence="4">
    <location>
        <begin position="695"/>
        <end position="834"/>
    </location>
</feature>
<name>A0A0U9HRF1_KLENI</name>
<evidence type="ECO:0000256" key="2">
    <source>
        <dbReference type="SAM" id="MobiDB-lite"/>
    </source>
</evidence>
<protein>
    <recommendedName>
        <fullName evidence="7">Lipoxygenase homology domain-containing protein 1</fullName>
    </recommendedName>
</protein>
<dbReference type="Proteomes" id="UP000054558">
    <property type="component" value="Unassembled WGS sequence"/>
</dbReference>
<dbReference type="PROSITE" id="PS50095">
    <property type="entry name" value="PLAT"/>
    <property type="match status" value="17"/>
</dbReference>
<feature type="domain" description="PLAT" evidence="4">
    <location>
        <begin position="977"/>
        <end position="1102"/>
    </location>
</feature>
<feature type="domain" description="PLAT" evidence="4">
    <location>
        <begin position="1676"/>
        <end position="1795"/>
    </location>
</feature>
<dbReference type="CDD" id="cd01756">
    <property type="entry name" value="PLAT_repeat"/>
    <property type="match status" value="5"/>
</dbReference>
<organism evidence="5 6">
    <name type="scientific">Klebsormidium nitens</name>
    <name type="common">Green alga</name>
    <name type="synonym">Ulothrix nitens</name>
    <dbReference type="NCBI Taxonomy" id="105231"/>
    <lineage>
        <taxon>Eukaryota</taxon>
        <taxon>Viridiplantae</taxon>
        <taxon>Streptophyta</taxon>
        <taxon>Klebsormidiophyceae</taxon>
        <taxon>Klebsormidiales</taxon>
        <taxon>Klebsormidiaceae</taxon>
        <taxon>Klebsormidium</taxon>
    </lineage>
</organism>
<feature type="domain" description="PLAT" evidence="4">
    <location>
        <begin position="2192"/>
        <end position="2304"/>
    </location>
</feature>
<dbReference type="PANTHER" id="PTHR45901:SF3">
    <property type="entry name" value="LIPOXYGENASE HOMOLOGY DOMAIN-CONTAINING PROTEIN 1"/>
    <property type="match status" value="1"/>
</dbReference>
<feature type="compositionally biased region" description="Pro residues" evidence="2">
    <location>
        <begin position="2436"/>
        <end position="2445"/>
    </location>
</feature>
<feature type="compositionally biased region" description="Polar residues" evidence="2">
    <location>
        <begin position="2449"/>
        <end position="2466"/>
    </location>
</feature>
<feature type="compositionally biased region" description="Polar residues" evidence="2">
    <location>
        <begin position="467"/>
        <end position="477"/>
    </location>
</feature>
<dbReference type="InterPro" id="IPR011993">
    <property type="entry name" value="PH-like_dom_sf"/>
</dbReference>
<evidence type="ECO:0000313" key="6">
    <source>
        <dbReference type="Proteomes" id="UP000054558"/>
    </source>
</evidence>
<keyword evidence="6" id="KW-1185">Reference proteome</keyword>
<dbReference type="OMA" id="QKHPWSL"/>
<dbReference type="SUPFAM" id="SSF49723">
    <property type="entry name" value="Lipase/lipooxygenase domain (PLAT/LH2 domain)"/>
    <property type="match status" value="17"/>
</dbReference>
<gene>
    <name evidence="5" type="ORF">KFL_000750070</name>
</gene>
<dbReference type="InterPro" id="IPR052970">
    <property type="entry name" value="Inner_ear_hair_cell_LOXHD"/>
</dbReference>
<feature type="domain" description="PLAT" evidence="4">
    <location>
        <begin position="2475"/>
        <end position="2590"/>
    </location>
</feature>
<feature type="compositionally biased region" description="Basic and acidic residues" evidence="2">
    <location>
        <begin position="493"/>
        <end position="505"/>
    </location>
</feature>
<evidence type="ECO:0000313" key="5">
    <source>
        <dbReference type="EMBL" id="GAQ81238.1"/>
    </source>
</evidence>
<feature type="domain" description="PLAT" evidence="4">
    <location>
        <begin position="1815"/>
        <end position="1932"/>
    </location>
</feature>
<feature type="region of interest" description="Disordered" evidence="2">
    <location>
        <begin position="463"/>
        <end position="525"/>
    </location>
</feature>
<dbReference type="InterPro" id="IPR001024">
    <property type="entry name" value="PLAT/LH2_dom"/>
</dbReference>
<feature type="domain" description="PLAT" evidence="4">
    <location>
        <begin position="1384"/>
        <end position="1532"/>
    </location>
</feature>
<dbReference type="OrthoDB" id="5322100at2759"/>
<feature type="domain" description="PH" evidence="3">
    <location>
        <begin position="35"/>
        <end position="151"/>
    </location>
</feature>
<feature type="domain" description="PLAT" evidence="4">
    <location>
        <begin position="1939"/>
        <end position="2055"/>
    </location>
</feature>
<dbReference type="Pfam" id="PF00169">
    <property type="entry name" value="PH"/>
    <property type="match status" value="1"/>
</dbReference>
<feature type="domain" description="PLAT" evidence="4">
    <location>
        <begin position="845"/>
        <end position="959"/>
    </location>
</feature>
<evidence type="ECO:0000259" key="3">
    <source>
        <dbReference type="PROSITE" id="PS50003"/>
    </source>
</evidence>
<evidence type="ECO:0008006" key="7">
    <source>
        <dbReference type="Google" id="ProtNLM"/>
    </source>
</evidence>
<dbReference type="SUPFAM" id="SSF50729">
    <property type="entry name" value="PH domain-like"/>
    <property type="match status" value="1"/>
</dbReference>
<evidence type="ECO:0000259" key="4">
    <source>
        <dbReference type="PROSITE" id="PS50095"/>
    </source>
</evidence>
<dbReference type="STRING" id="105231.A0A0U9HRF1"/>
<dbReference type="InterPro" id="IPR036392">
    <property type="entry name" value="PLAT/LH2_dom_sf"/>
</dbReference>
<dbReference type="SMART" id="SM00308">
    <property type="entry name" value="LH2"/>
    <property type="match status" value="14"/>
</dbReference>
<evidence type="ECO:0000256" key="1">
    <source>
        <dbReference type="PROSITE-ProRule" id="PRU00152"/>
    </source>
</evidence>
<feature type="domain" description="PLAT" evidence="4">
    <location>
        <begin position="2316"/>
        <end position="2432"/>
    </location>
</feature>
<feature type="domain" description="PLAT" evidence="4">
    <location>
        <begin position="2065"/>
        <end position="2183"/>
    </location>
</feature>